<dbReference type="InterPro" id="IPR001650">
    <property type="entry name" value="Helicase_C-like"/>
</dbReference>
<proteinExistence type="inferred from homology"/>
<keyword evidence="2 7" id="KW-0547">Nucleotide-binding</keyword>
<dbReference type="Proteomes" id="UP001515480">
    <property type="component" value="Unassembled WGS sequence"/>
</dbReference>
<dbReference type="PROSITE" id="PS51194">
    <property type="entry name" value="HELICASE_CTER"/>
    <property type="match status" value="1"/>
</dbReference>
<feature type="domain" description="Helicase C-terminal" evidence="9">
    <location>
        <begin position="267"/>
        <end position="430"/>
    </location>
</feature>
<dbReference type="EC" id="3.6.4.13" evidence="1"/>
<accession>A0AB34IJZ4</accession>
<dbReference type="InterPro" id="IPR027417">
    <property type="entry name" value="P-loop_NTPase"/>
</dbReference>
<dbReference type="GO" id="GO:0016787">
    <property type="term" value="F:hydrolase activity"/>
    <property type="evidence" value="ECO:0007669"/>
    <property type="project" value="UniProtKB-KW"/>
</dbReference>
<dbReference type="InterPro" id="IPR011545">
    <property type="entry name" value="DEAD/DEAH_box_helicase_dom"/>
</dbReference>
<dbReference type="FunFam" id="3.40.50.300:FF:000079">
    <property type="entry name" value="probable ATP-dependent RNA helicase DDX17"/>
    <property type="match status" value="1"/>
</dbReference>
<dbReference type="SMART" id="SM00487">
    <property type="entry name" value="DEXDc"/>
    <property type="match status" value="1"/>
</dbReference>
<dbReference type="PROSITE" id="PS51192">
    <property type="entry name" value="HELICASE_ATP_BIND_1"/>
    <property type="match status" value="1"/>
</dbReference>
<evidence type="ECO:0000256" key="6">
    <source>
        <dbReference type="PROSITE-ProRule" id="PRU00552"/>
    </source>
</evidence>
<keyword evidence="12" id="KW-1185">Reference proteome</keyword>
<evidence type="ECO:0000313" key="11">
    <source>
        <dbReference type="EMBL" id="KAL1500168.1"/>
    </source>
</evidence>
<feature type="short sequence motif" description="Q motif" evidence="6">
    <location>
        <begin position="48"/>
        <end position="76"/>
    </location>
</feature>
<evidence type="ECO:0000256" key="1">
    <source>
        <dbReference type="ARBA" id="ARBA00012552"/>
    </source>
</evidence>
<comment type="similarity">
    <text evidence="7">Belongs to the DEAD box helicase family.</text>
</comment>
<organism evidence="11 12">
    <name type="scientific">Prymnesium parvum</name>
    <name type="common">Toxic golden alga</name>
    <dbReference type="NCBI Taxonomy" id="97485"/>
    <lineage>
        <taxon>Eukaryota</taxon>
        <taxon>Haptista</taxon>
        <taxon>Haptophyta</taxon>
        <taxon>Prymnesiophyceae</taxon>
        <taxon>Prymnesiales</taxon>
        <taxon>Prymnesiaceae</taxon>
        <taxon>Prymnesium</taxon>
    </lineage>
</organism>
<dbReference type="PANTHER" id="PTHR47958">
    <property type="entry name" value="ATP-DEPENDENT RNA HELICASE DBP3"/>
    <property type="match status" value="1"/>
</dbReference>
<evidence type="ECO:0000259" key="8">
    <source>
        <dbReference type="PROSITE" id="PS51192"/>
    </source>
</evidence>
<dbReference type="EMBL" id="JBGBPQ010000024">
    <property type="protein sequence ID" value="KAL1500168.1"/>
    <property type="molecule type" value="Genomic_DNA"/>
</dbReference>
<dbReference type="PROSITE" id="PS51195">
    <property type="entry name" value="Q_MOTIF"/>
    <property type="match status" value="1"/>
</dbReference>
<dbReference type="Gene3D" id="3.40.50.300">
    <property type="entry name" value="P-loop containing nucleotide triphosphate hydrolases"/>
    <property type="match status" value="2"/>
</dbReference>
<evidence type="ECO:0000256" key="7">
    <source>
        <dbReference type="RuleBase" id="RU000492"/>
    </source>
</evidence>
<evidence type="ECO:0000256" key="2">
    <source>
        <dbReference type="ARBA" id="ARBA00022741"/>
    </source>
</evidence>
<dbReference type="GO" id="GO:0005524">
    <property type="term" value="F:ATP binding"/>
    <property type="evidence" value="ECO:0007669"/>
    <property type="project" value="UniProtKB-KW"/>
</dbReference>
<comment type="caution">
    <text evidence="11">The sequence shown here is derived from an EMBL/GenBank/DDBJ whole genome shotgun (WGS) entry which is preliminary data.</text>
</comment>
<dbReference type="InterPro" id="IPR014001">
    <property type="entry name" value="Helicase_ATP-bd"/>
</dbReference>
<dbReference type="SUPFAM" id="SSF52540">
    <property type="entry name" value="P-loop containing nucleoside triphosphate hydrolases"/>
    <property type="match status" value="1"/>
</dbReference>
<dbReference type="CDD" id="cd18787">
    <property type="entry name" value="SF2_C_DEAD"/>
    <property type="match status" value="1"/>
</dbReference>
<gene>
    <name evidence="11" type="ORF">AB1Y20_012837</name>
</gene>
<evidence type="ECO:0000313" key="12">
    <source>
        <dbReference type="Proteomes" id="UP001515480"/>
    </source>
</evidence>
<keyword evidence="4 7" id="KW-0347">Helicase</keyword>
<dbReference type="InterPro" id="IPR000629">
    <property type="entry name" value="RNA-helicase_DEAD-box_CS"/>
</dbReference>
<dbReference type="SMART" id="SM00490">
    <property type="entry name" value="HELICc"/>
    <property type="match status" value="1"/>
</dbReference>
<dbReference type="GO" id="GO:0003724">
    <property type="term" value="F:RNA helicase activity"/>
    <property type="evidence" value="ECO:0007669"/>
    <property type="project" value="UniProtKB-EC"/>
</dbReference>
<dbReference type="AlphaFoldDB" id="A0AB34IJZ4"/>
<dbReference type="PROSITE" id="PS00039">
    <property type="entry name" value="DEAD_ATP_HELICASE"/>
    <property type="match status" value="1"/>
</dbReference>
<dbReference type="Pfam" id="PF00270">
    <property type="entry name" value="DEAD"/>
    <property type="match status" value="1"/>
</dbReference>
<evidence type="ECO:0000256" key="4">
    <source>
        <dbReference type="ARBA" id="ARBA00022806"/>
    </source>
</evidence>
<evidence type="ECO:0000256" key="5">
    <source>
        <dbReference type="ARBA" id="ARBA00022840"/>
    </source>
</evidence>
<dbReference type="GO" id="GO:0003676">
    <property type="term" value="F:nucleic acid binding"/>
    <property type="evidence" value="ECO:0007669"/>
    <property type="project" value="InterPro"/>
</dbReference>
<protein>
    <recommendedName>
        <fullName evidence="1">RNA helicase</fullName>
        <ecNumber evidence="1">3.6.4.13</ecNumber>
    </recommendedName>
</protein>
<keyword evidence="5 7" id="KW-0067">ATP-binding</keyword>
<reference evidence="11 12" key="1">
    <citation type="journal article" date="2024" name="Science">
        <title>Giant polyketide synthase enzymes in the biosynthesis of giant marine polyether toxins.</title>
        <authorList>
            <person name="Fallon T.R."/>
            <person name="Shende V.V."/>
            <person name="Wierzbicki I.H."/>
            <person name="Pendleton A.L."/>
            <person name="Watervoot N.F."/>
            <person name="Auber R.P."/>
            <person name="Gonzalez D.J."/>
            <person name="Wisecaver J.H."/>
            <person name="Moore B.S."/>
        </authorList>
    </citation>
    <scope>NUCLEOTIDE SEQUENCE [LARGE SCALE GENOMIC DNA]</scope>
    <source>
        <strain evidence="11 12">12B1</strain>
    </source>
</reference>
<dbReference type="InterPro" id="IPR014014">
    <property type="entry name" value="RNA_helicase_DEAD_Q_motif"/>
</dbReference>
<dbReference type="Pfam" id="PF00271">
    <property type="entry name" value="Helicase_C"/>
    <property type="match status" value="1"/>
</dbReference>
<evidence type="ECO:0000259" key="9">
    <source>
        <dbReference type="PROSITE" id="PS51194"/>
    </source>
</evidence>
<dbReference type="FunFam" id="3.40.50.300:FF:000008">
    <property type="entry name" value="ATP-dependent RNA helicase RhlB"/>
    <property type="match status" value="1"/>
</dbReference>
<name>A0AB34IJZ4_PRYPA</name>
<evidence type="ECO:0000256" key="3">
    <source>
        <dbReference type="ARBA" id="ARBA00022801"/>
    </source>
</evidence>
<feature type="domain" description="DEAD-box RNA helicase Q" evidence="10">
    <location>
        <begin position="48"/>
        <end position="76"/>
    </location>
</feature>
<sequence length="444" mass="49125">MERPLLAFDKHFYYEHPDVRAWPDAAVASWRRAHRVALRDRRAPKPVRTFLEAAFPPFLTAPLEAAGFDRPTPVQSQAWPIILSGYDTIGLASTGSGKTLAFTLPALVHIVAQDYLAAGDGPIALMLAPTRELALQIKAECDKFGGASGVRNTCVYGGVPKGPQLRDLQHGVEIAIATPGRLLDFLDAGQTNLRRCTYLVLDEADRMLDLGFEPQLRQIIALIRADRQTLMFSATWPREVERLAREFMSDAVMVEVNNAADLTANENIEQLFEVCEEAEKHARFLRVLQSVYDGSSRVIIFCDTKRGCDALRAELRRRGMAADSLHGDKTQQERDWVLLQFKSGECPVLLATDVAARGLDVKDVRVVINYDAPAQAEDYVHRIGRAGRAGASGRAVTFVTPKDAPVARELVHMMIKSRAAPPPRDLVHLAQTAAGDAVSSRRWR</sequence>
<keyword evidence="3 7" id="KW-0378">Hydrolase</keyword>
<feature type="domain" description="Helicase ATP-binding" evidence="8">
    <location>
        <begin position="79"/>
        <end position="254"/>
    </location>
</feature>
<evidence type="ECO:0000259" key="10">
    <source>
        <dbReference type="PROSITE" id="PS51195"/>
    </source>
</evidence>